<reference evidence="3" key="1">
    <citation type="submission" date="2020-07" db="EMBL/GenBank/DDBJ databases">
        <title>Huge and variable diversity of episymbiotic CPR bacteria and DPANN archaea in groundwater ecosystems.</title>
        <authorList>
            <person name="He C.Y."/>
            <person name="Keren R."/>
            <person name="Whittaker M."/>
            <person name="Farag I.F."/>
            <person name="Doudna J."/>
            <person name="Cate J.H.D."/>
            <person name="Banfield J.F."/>
        </authorList>
    </citation>
    <scope>NUCLEOTIDE SEQUENCE</scope>
    <source>
        <strain evidence="3">NC_groundwater_1813_Pr3_B-0.1um_71_17</strain>
    </source>
</reference>
<gene>
    <name evidence="3" type="ORF">HZA61_16895</name>
</gene>
<evidence type="ECO:0000313" key="3">
    <source>
        <dbReference type="EMBL" id="MBI5171167.1"/>
    </source>
</evidence>
<evidence type="ECO:0008006" key="5">
    <source>
        <dbReference type="Google" id="ProtNLM"/>
    </source>
</evidence>
<feature type="chain" id="PRO_5037611681" description="PorT family protein" evidence="2">
    <location>
        <begin position="21"/>
        <end position="226"/>
    </location>
</feature>
<comment type="caution">
    <text evidence="3">The sequence shown here is derived from an EMBL/GenBank/DDBJ whole genome shotgun (WGS) entry which is preliminary data.</text>
</comment>
<evidence type="ECO:0000256" key="2">
    <source>
        <dbReference type="SAM" id="SignalP"/>
    </source>
</evidence>
<feature type="region of interest" description="Disordered" evidence="1">
    <location>
        <begin position="34"/>
        <end position="64"/>
    </location>
</feature>
<evidence type="ECO:0000313" key="4">
    <source>
        <dbReference type="Proteomes" id="UP000696931"/>
    </source>
</evidence>
<evidence type="ECO:0000256" key="1">
    <source>
        <dbReference type="SAM" id="MobiDB-lite"/>
    </source>
</evidence>
<dbReference type="EMBL" id="JACRIW010000121">
    <property type="protein sequence ID" value="MBI5171167.1"/>
    <property type="molecule type" value="Genomic_DNA"/>
</dbReference>
<feature type="signal peptide" evidence="2">
    <location>
        <begin position="1"/>
        <end position="20"/>
    </location>
</feature>
<keyword evidence="2" id="KW-0732">Signal</keyword>
<name>A0A933SEL8_UNCEI</name>
<sequence>MERRLAVVAILMAIASPVHATRWNPAIELEAGAGQRTLDERQSPGETALRRPSMGFGVTAGSSPDARTALRAGVCFRRTITASRLDWASTPGFEYREVVRANELRLPVRLAWAPRGGRFAIEGGATGVYVLGATSEIEVDGTLFDGARPASPEAIIFMPFAGEQDVTDLMRRGNVAATLGVRWGAHFGGRATALSARYEHGLLNVTTATGHDERSRAVLVGASMYW</sequence>
<dbReference type="AlphaFoldDB" id="A0A933SEL8"/>
<organism evidence="3 4">
    <name type="scientific">Eiseniibacteriota bacterium</name>
    <dbReference type="NCBI Taxonomy" id="2212470"/>
    <lineage>
        <taxon>Bacteria</taxon>
        <taxon>Candidatus Eiseniibacteriota</taxon>
    </lineage>
</organism>
<protein>
    <recommendedName>
        <fullName evidence="5">PorT family protein</fullName>
    </recommendedName>
</protein>
<dbReference type="Proteomes" id="UP000696931">
    <property type="component" value="Unassembled WGS sequence"/>
</dbReference>
<accession>A0A933SEL8</accession>
<proteinExistence type="predicted"/>